<keyword evidence="7" id="KW-0067">ATP-binding</keyword>
<dbReference type="GO" id="GO:0006633">
    <property type="term" value="P:fatty acid biosynthetic process"/>
    <property type="evidence" value="ECO:0007669"/>
    <property type="project" value="UniProtKB-KW"/>
</dbReference>
<dbReference type="Gene3D" id="3.90.226.10">
    <property type="entry name" value="2-enoyl-CoA Hydratase, Chain A, domain 1"/>
    <property type="match status" value="1"/>
</dbReference>
<dbReference type="GO" id="GO:0003989">
    <property type="term" value="F:acetyl-CoA carboxylase activity"/>
    <property type="evidence" value="ECO:0007669"/>
    <property type="project" value="InterPro"/>
</dbReference>
<sequence length="613" mass="69157">MNSSSVSVSWRGEGCSFVSGSCIHFRKDFNGADFQQCLLKGTNRIWLKQLEESRVRHANRLHINARIKKGQKHEYPWLNDIDPNLESGHLRYLSHFKSLTEKPKPVTLSFEKPLVDLEKKIIDVRKMANETGLDFSGQISLLESKYQQALKDLYTHLTPIQRLNIARHPNRLTFLDHVLNITDKWVELHGDRAGYDDPSIVTGIGSIDGRKSYMFIGHQEGRNMKENIQRNFGMPTPHGYRKALRMMRYADHHGFPIITFIDTPGAFADLKSEELGQGEAIAHNLREMFGLKVPIVAIVIGEGGSGGALAIGCANKLFMLENAVFFVASPEACAAILWKTSQAAPKDSDPKITAAELCKIKIADGVIPVIHREPLGWCTGDPSWTSKQIKATISKAMEELGQMDVDALLNHRHLKFRALGGFLEGAVVEPERKRNMKKKEADISKVTADIEVKIGNLKKAAIEAKGKSLGPTIHDEAIEKLRQDVDKEITNAFIAMGLQEKLEAVKMELFKFSSNAKDQTFNPVLKEKVDWLVQEFNLNLSRPGSFLGLKAESLRHCRELAGWWTQEEEGRHTKEGDQQRNLEVGVKERWKALKLAQQRFDSGESWVRISLRR</sequence>
<dbReference type="GO" id="GO:0005524">
    <property type="term" value="F:ATP binding"/>
    <property type="evidence" value="ECO:0007669"/>
    <property type="project" value="UniProtKB-KW"/>
</dbReference>
<keyword evidence="6" id="KW-0276">Fatty acid metabolism</keyword>
<comment type="catalytic activity">
    <reaction evidence="10">
        <text>N(6)-carboxybiotinyl-L-lysyl-[protein] + acetyl-CoA = N(6)-biotinyl-L-lysyl-[protein] + malonyl-CoA</text>
        <dbReference type="Rhea" id="RHEA:54728"/>
        <dbReference type="Rhea" id="RHEA-COMP:10505"/>
        <dbReference type="Rhea" id="RHEA-COMP:10506"/>
        <dbReference type="ChEBI" id="CHEBI:57288"/>
        <dbReference type="ChEBI" id="CHEBI:57384"/>
        <dbReference type="ChEBI" id="CHEBI:83144"/>
        <dbReference type="ChEBI" id="CHEBI:83145"/>
        <dbReference type="EC" id="2.1.3.15"/>
    </reaction>
</comment>
<keyword evidence="3" id="KW-0444">Lipid biosynthesis</keyword>
<dbReference type="NCBIfam" id="TIGR00513">
    <property type="entry name" value="accA"/>
    <property type="match status" value="1"/>
</dbReference>
<dbReference type="AlphaFoldDB" id="A0AB40ARN3"/>
<dbReference type="GO" id="GO:0016743">
    <property type="term" value="F:carboxyl- or carbamoyltransferase activity"/>
    <property type="evidence" value="ECO:0007669"/>
    <property type="project" value="InterPro"/>
</dbReference>
<reference evidence="13" key="2">
    <citation type="submission" date="2025-08" db="UniProtKB">
        <authorList>
            <consortium name="RefSeq"/>
        </authorList>
    </citation>
    <scope>IDENTIFICATION</scope>
</reference>
<evidence type="ECO:0000256" key="9">
    <source>
        <dbReference type="ARBA" id="ARBA00023160"/>
    </source>
</evidence>
<dbReference type="InterPro" id="IPR029045">
    <property type="entry name" value="ClpP/crotonase-like_dom_sf"/>
</dbReference>
<dbReference type="GeneID" id="120253410"/>
<dbReference type="InterPro" id="IPR001095">
    <property type="entry name" value="Acetyl_CoA_COase_a_su"/>
</dbReference>
<proteinExistence type="inferred from homology"/>
<protein>
    <recommendedName>
        <fullName evidence="2">acetyl-CoA carboxytransferase</fullName>
        <ecNumber evidence="2">2.1.3.15</ecNumber>
    </recommendedName>
</protein>
<keyword evidence="4" id="KW-0808">Transferase</keyword>
<comment type="pathway">
    <text evidence="1">Lipid metabolism; malonyl-CoA biosynthesis; malonyl-CoA from acetyl-CoA: step 1/1.</text>
</comment>
<dbReference type="RefSeq" id="XP_039117722.1">
    <property type="nucleotide sequence ID" value="XM_039261788.1"/>
</dbReference>
<keyword evidence="8" id="KW-0443">Lipid metabolism</keyword>
<name>A0AB40ARN3_DIOCR</name>
<evidence type="ECO:0000256" key="1">
    <source>
        <dbReference type="ARBA" id="ARBA00004956"/>
    </source>
</evidence>
<gene>
    <name evidence="13" type="primary">LOC120253410</name>
</gene>
<dbReference type="PANTHER" id="PTHR42853:SF3">
    <property type="entry name" value="ACETYL-COENZYME A CARBOXYLASE CARBOXYL TRANSFERASE SUBUNIT ALPHA, CHLOROPLASTIC"/>
    <property type="match status" value="1"/>
</dbReference>
<reference evidence="12" key="1">
    <citation type="submission" date="2025-05" db="UniProtKB">
        <authorList>
            <consortium name="RefSeq"/>
        </authorList>
    </citation>
    <scope>NUCLEOTIDE SEQUENCE [LARGE SCALE GENOMIC DNA]</scope>
</reference>
<evidence type="ECO:0000256" key="10">
    <source>
        <dbReference type="ARBA" id="ARBA00049152"/>
    </source>
</evidence>
<dbReference type="SUPFAM" id="SSF52096">
    <property type="entry name" value="ClpP/crotonase"/>
    <property type="match status" value="1"/>
</dbReference>
<keyword evidence="9" id="KW-0275">Fatty acid biosynthesis</keyword>
<dbReference type="Proteomes" id="UP001515500">
    <property type="component" value="Chromosome 1"/>
</dbReference>
<dbReference type="EC" id="2.1.3.15" evidence="2"/>
<keyword evidence="12" id="KW-1185">Reference proteome</keyword>
<evidence type="ECO:0000256" key="4">
    <source>
        <dbReference type="ARBA" id="ARBA00022679"/>
    </source>
</evidence>
<evidence type="ECO:0000259" key="11">
    <source>
        <dbReference type="PROSITE" id="PS50989"/>
    </source>
</evidence>
<evidence type="ECO:0000256" key="2">
    <source>
        <dbReference type="ARBA" id="ARBA00011883"/>
    </source>
</evidence>
<accession>A0AB40ARN3</accession>
<organism evidence="12 13">
    <name type="scientific">Dioscorea cayennensis subsp. rotundata</name>
    <name type="common">White Guinea yam</name>
    <name type="synonym">Dioscorea rotundata</name>
    <dbReference type="NCBI Taxonomy" id="55577"/>
    <lineage>
        <taxon>Eukaryota</taxon>
        <taxon>Viridiplantae</taxon>
        <taxon>Streptophyta</taxon>
        <taxon>Embryophyta</taxon>
        <taxon>Tracheophyta</taxon>
        <taxon>Spermatophyta</taxon>
        <taxon>Magnoliopsida</taxon>
        <taxon>Liliopsida</taxon>
        <taxon>Dioscoreales</taxon>
        <taxon>Dioscoreaceae</taxon>
        <taxon>Dioscorea</taxon>
    </lineage>
</organism>
<evidence type="ECO:0000313" key="13">
    <source>
        <dbReference type="RefSeq" id="XP_039117722.1"/>
    </source>
</evidence>
<evidence type="ECO:0000256" key="6">
    <source>
        <dbReference type="ARBA" id="ARBA00022832"/>
    </source>
</evidence>
<feature type="domain" description="CoA carboxyltransferase C-terminal" evidence="11">
    <location>
        <begin position="141"/>
        <end position="399"/>
    </location>
</feature>
<dbReference type="Pfam" id="PF03255">
    <property type="entry name" value="ACCA"/>
    <property type="match status" value="1"/>
</dbReference>
<dbReference type="HAMAP" id="MF_00823">
    <property type="entry name" value="AcetylCoA_CT_alpha"/>
    <property type="match status" value="1"/>
</dbReference>
<dbReference type="PROSITE" id="PS50989">
    <property type="entry name" value="COA_CT_CTER"/>
    <property type="match status" value="1"/>
</dbReference>
<dbReference type="PRINTS" id="PR01069">
    <property type="entry name" value="ACCCTRFRASEA"/>
</dbReference>
<evidence type="ECO:0000256" key="7">
    <source>
        <dbReference type="ARBA" id="ARBA00022840"/>
    </source>
</evidence>
<dbReference type="NCBIfam" id="NF004344">
    <property type="entry name" value="PRK05724.1"/>
    <property type="match status" value="1"/>
</dbReference>
<evidence type="ECO:0000256" key="3">
    <source>
        <dbReference type="ARBA" id="ARBA00022516"/>
    </source>
</evidence>
<dbReference type="PANTHER" id="PTHR42853">
    <property type="entry name" value="ACETYL-COENZYME A CARBOXYLASE CARBOXYL TRANSFERASE SUBUNIT ALPHA"/>
    <property type="match status" value="1"/>
</dbReference>
<evidence type="ECO:0000256" key="5">
    <source>
        <dbReference type="ARBA" id="ARBA00022741"/>
    </source>
</evidence>
<evidence type="ECO:0000313" key="12">
    <source>
        <dbReference type="Proteomes" id="UP001515500"/>
    </source>
</evidence>
<evidence type="ECO:0000256" key="8">
    <source>
        <dbReference type="ARBA" id="ARBA00023098"/>
    </source>
</evidence>
<dbReference type="GO" id="GO:0009317">
    <property type="term" value="C:acetyl-CoA carboxylase complex"/>
    <property type="evidence" value="ECO:0007669"/>
    <property type="project" value="InterPro"/>
</dbReference>
<dbReference type="InterPro" id="IPR011763">
    <property type="entry name" value="COA_CT_C"/>
</dbReference>
<keyword evidence="5" id="KW-0547">Nucleotide-binding</keyword>